<sequence length="77" mass="8621">MPRKNWEFCWLDSRSICVDTSCAAGSIEPTPVFARDLPALTLWPLGQIGLLATPQCQPLASEEIEKLHLPCHYKTPQ</sequence>
<name>A0ABD0K444_9CAEN</name>
<evidence type="ECO:0000313" key="1">
    <source>
        <dbReference type="EMBL" id="KAK7482197.1"/>
    </source>
</evidence>
<proteinExistence type="predicted"/>
<dbReference type="AlphaFoldDB" id="A0ABD0K444"/>
<feature type="non-terminal residue" evidence="1">
    <location>
        <position position="77"/>
    </location>
</feature>
<protein>
    <submittedName>
        <fullName evidence="1">Uncharacterized protein</fullName>
    </submittedName>
</protein>
<keyword evidence="2" id="KW-1185">Reference proteome</keyword>
<dbReference type="EMBL" id="JACVVK020000249">
    <property type="protein sequence ID" value="KAK7482197.1"/>
    <property type="molecule type" value="Genomic_DNA"/>
</dbReference>
<comment type="caution">
    <text evidence="1">The sequence shown here is derived from an EMBL/GenBank/DDBJ whole genome shotgun (WGS) entry which is preliminary data.</text>
</comment>
<accession>A0ABD0K444</accession>
<organism evidence="1 2">
    <name type="scientific">Batillaria attramentaria</name>
    <dbReference type="NCBI Taxonomy" id="370345"/>
    <lineage>
        <taxon>Eukaryota</taxon>
        <taxon>Metazoa</taxon>
        <taxon>Spiralia</taxon>
        <taxon>Lophotrochozoa</taxon>
        <taxon>Mollusca</taxon>
        <taxon>Gastropoda</taxon>
        <taxon>Caenogastropoda</taxon>
        <taxon>Sorbeoconcha</taxon>
        <taxon>Cerithioidea</taxon>
        <taxon>Batillariidae</taxon>
        <taxon>Batillaria</taxon>
    </lineage>
</organism>
<reference evidence="1 2" key="1">
    <citation type="journal article" date="2023" name="Sci. Data">
        <title>Genome assembly of the Korean intertidal mud-creeper Batillaria attramentaria.</title>
        <authorList>
            <person name="Patra A.K."/>
            <person name="Ho P.T."/>
            <person name="Jun S."/>
            <person name="Lee S.J."/>
            <person name="Kim Y."/>
            <person name="Won Y.J."/>
        </authorList>
    </citation>
    <scope>NUCLEOTIDE SEQUENCE [LARGE SCALE GENOMIC DNA]</scope>
    <source>
        <strain evidence="1">Wonlab-2016</strain>
    </source>
</reference>
<dbReference type="Proteomes" id="UP001519460">
    <property type="component" value="Unassembled WGS sequence"/>
</dbReference>
<gene>
    <name evidence="1" type="ORF">BaRGS_00026546</name>
</gene>
<evidence type="ECO:0000313" key="2">
    <source>
        <dbReference type="Proteomes" id="UP001519460"/>
    </source>
</evidence>